<keyword evidence="2" id="KW-1185">Reference proteome</keyword>
<protein>
    <submittedName>
        <fullName evidence="1">Uncharacterized protein</fullName>
    </submittedName>
</protein>
<gene>
    <name evidence="1" type="ORF">L1987_32658</name>
</gene>
<sequence>MSPSHTSQAYTLPQPLPLGRTDQHIHTSLVFISKIKQTHTHILFHTLSSVLGASSEDHPEFKLLQVRYVYDCRPFWGRFSGWKQKLRSSITSRS</sequence>
<evidence type="ECO:0000313" key="1">
    <source>
        <dbReference type="EMBL" id="KAI3797401.1"/>
    </source>
</evidence>
<comment type="caution">
    <text evidence="1">The sequence shown here is derived from an EMBL/GenBank/DDBJ whole genome shotgun (WGS) entry which is preliminary data.</text>
</comment>
<accession>A0ACB9HQ22</accession>
<evidence type="ECO:0000313" key="2">
    <source>
        <dbReference type="Proteomes" id="UP001056120"/>
    </source>
</evidence>
<reference evidence="2" key="1">
    <citation type="journal article" date="2022" name="Mol. Ecol. Resour.">
        <title>The genomes of chicory, endive, great burdock and yacon provide insights into Asteraceae palaeo-polyploidization history and plant inulin production.</title>
        <authorList>
            <person name="Fan W."/>
            <person name="Wang S."/>
            <person name="Wang H."/>
            <person name="Wang A."/>
            <person name="Jiang F."/>
            <person name="Liu H."/>
            <person name="Zhao H."/>
            <person name="Xu D."/>
            <person name="Zhang Y."/>
        </authorList>
    </citation>
    <scope>NUCLEOTIDE SEQUENCE [LARGE SCALE GENOMIC DNA]</scope>
    <source>
        <strain evidence="2">cv. Yunnan</strain>
    </source>
</reference>
<organism evidence="1 2">
    <name type="scientific">Smallanthus sonchifolius</name>
    <dbReference type="NCBI Taxonomy" id="185202"/>
    <lineage>
        <taxon>Eukaryota</taxon>
        <taxon>Viridiplantae</taxon>
        <taxon>Streptophyta</taxon>
        <taxon>Embryophyta</taxon>
        <taxon>Tracheophyta</taxon>
        <taxon>Spermatophyta</taxon>
        <taxon>Magnoliopsida</taxon>
        <taxon>eudicotyledons</taxon>
        <taxon>Gunneridae</taxon>
        <taxon>Pentapetalae</taxon>
        <taxon>asterids</taxon>
        <taxon>campanulids</taxon>
        <taxon>Asterales</taxon>
        <taxon>Asteraceae</taxon>
        <taxon>Asteroideae</taxon>
        <taxon>Heliantheae alliance</taxon>
        <taxon>Millerieae</taxon>
        <taxon>Smallanthus</taxon>
    </lineage>
</organism>
<name>A0ACB9HQ22_9ASTR</name>
<dbReference type="Proteomes" id="UP001056120">
    <property type="component" value="Linkage Group LG11"/>
</dbReference>
<dbReference type="EMBL" id="CM042028">
    <property type="protein sequence ID" value="KAI3797401.1"/>
    <property type="molecule type" value="Genomic_DNA"/>
</dbReference>
<proteinExistence type="predicted"/>
<reference evidence="1 2" key="2">
    <citation type="journal article" date="2022" name="Mol. Ecol. Resour.">
        <title>The genomes of chicory, endive, great burdock and yacon provide insights into Asteraceae paleo-polyploidization history and plant inulin production.</title>
        <authorList>
            <person name="Fan W."/>
            <person name="Wang S."/>
            <person name="Wang H."/>
            <person name="Wang A."/>
            <person name="Jiang F."/>
            <person name="Liu H."/>
            <person name="Zhao H."/>
            <person name="Xu D."/>
            <person name="Zhang Y."/>
        </authorList>
    </citation>
    <scope>NUCLEOTIDE SEQUENCE [LARGE SCALE GENOMIC DNA]</scope>
    <source>
        <strain evidence="2">cv. Yunnan</strain>
        <tissue evidence="1">Leaves</tissue>
    </source>
</reference>